<protein>
    <recommendedName>
        <fullName evidence="9">Globin</fullName>
    </recommendedName>
</protein>
<dbReference type="SUPFAM" id="SSF46458">
    <property type="entry name" value="Globin-like"/>
    <property type="match status" value="1"/>
</dbReference>
<evidence type="ECO:0000313" key="8">
    <source>
        <dbReference type="Proteomes" id="UP000018291"/>
    </source>
</evidence>
<keyword evidence="2 5" id="KW-0349">Heme</keyword>
<evidence type="ECO:0000256" key="2">
    <source>
        <dbReference type="ARBA" id="ARBA00022617"/>
    </source>
</evidence>
<evidence type="ECO:0000256" key="3">
    <source>
        <dbReference type="ARBA" id="ARBA00022723"/>
    </source>
</evidence>
<organism evidence="7 8">
    <name type="scientific">Candidatus Neomicrothrix parvicella RN1</name>
    <dbReference type="NCBI Taxonomy" id="1229780"/>
    <lineage>
        <taxon>Bacteria</taxon>
        <taxon>Bacillati</taxon>
        <taxon>Actinomycetota</taxon>
        <taxon>Acidimicrobiia</taxon>
        <taxon>Acidimicrobiales</taxon>
        <taxon>Microthrixaceae</taxon>
        <taxon>Candidatus Neomicrothrix</taxon>
    </lineage>
</organism>
<accession>R4Z6L7</accession>
<dbReference type="Gene3D" id="1.10.490.10">
    <property type="entry name" value="Globins"/>
    <property type="match status" value="1"/>
</dbReference>
<dbReference type="eggNOG" id="COG2346">
    <property type="taxonomic scope" value="Bacteria"/>
</dbReference>
<dbReference type="CDD" id="cd08916">
    <property type="entry name" value="TrHb3_P"/>
    <property type="match status" value="1"/>
</dbReference>
<proteinExistence type="predicted"/>
<dbReference type="Pfam" id="PF01152">
    <property type="entry name" value="Bac_globin"/>
    <property type="match status" value="1"/>
</dbReference>
<keyword evidence="4 5" id="KW-0408">Iron</keyword>
<dbReference type="AlphaFoldDB" id="R4Z6L7"/>
<dbReference type="OrthoDB" id="25954at2"/>
<evidence type="ECO:0008006" key="9">
    <source>
        <dbReference type="Google" id="ProtNLM"/>
    </source>
</evidence>
<evidence type="ECO:0000256" key="6">
    <source>
        <dbReference type="SAM" id="MobiDB-lite"/>
    </source>
</evidence>
<dbReference type="HOGENOM" id="CLU_104957_3_0_11"/>
<dbReference type="RefSeq" id="WP_012230109.1">
    <property type="nucleotide sequence ID" value="NZ_HG422565.1"/>
</dbReference>
<reference evidence="7 8" key="1">
    <citation type="journal article" date="2013" name="ISME J.">
        <title>Metabolic model for the filamentous 'Candidatus Microthrix parvicella' based on genomic and metagenomic analyses.</title>
        <authorList>
            <person name="Jon McIlroy S."/>
            <person name="Kristiansen R."/>
            <person name="Albertsen M."/>
            <person name="Michael Karst S."/>
            <person name="Rossetti S."/>
            <person name="Lund Nielsen J."/>
            <person name="Tandoi V."/>
            <person name="James Seviour R."/>
            <person name="Nielsen P.H."/>
        </authorList>
    </citation>
    <scope>NUCLEOTIDE SEQUENCE [LARGE SCALE GENOMIC DNA]</scope>
    <source>
        <strain evidence="7 8">RN1</strain>
    </source>
</reference>
<dbReference type="EMBL" id="CANL01000067">
    <property type="protein sequence ID" value="CCM65431.1"/>
    <property type="molecule type" value="Genomic_DNA"/>
</dbReference>
<evidence type="ECO:0000256" key="5">
    <source>
        <dbReference type="PIRSR" id="PIRSR601486-1"/>
    </source>
</evidence>
<evidence type="ECO:0000256" key="1">
    <source>
        <dbReference type="ARBA" id="ARBA00022448"/>
    </source>
</evidence>
<gene>
    <name evidence="7" type="ORF">BN381_70130</name>
</gene>
<feature type="binding site" description="distal binding residue" evidence="5">
    <location>
        <position position="88"/>
    </location>
    <ligand>
        <name>heme</name>
        <dbReference type="ChEBI" id="CHEBI:30413"/>
    </ligand>
    <ligandPart>
        <name>Fe</name>
        <dbReference type="ChEBI" id="CHEBI:18248"/>
    </ligandPart>
</feature>
<dbReference type="InterPro" id="IPR001486">
    <property type="entry name" value="Hemoglobin_trunc"/>
</dbReference>
<keyword evidence="8" id="KW-1185">Reference proteome</keyword>
<evidence type="ECO:0000313" key="7">
    <source>
        <dbReference type="EMBL" id="CCM65431.1"/>
    </source>
</evidence>
<dbReference type="InterPro" id="IPR009050">
    <property type="entry name" value="Globin-like_sf"/>
</dbReference>
<keyword evidence="1" id="KW-0813">Transport</keyword>
<dbReference type="Proteomes" id="UP000018291">
    <property type="component" value="Unassembled WGS sequence"/>
</dbReference>
<dbReference type="GO" id="GO:0020037">
    <property type="term" value="F:heme binding"/>
    <property type="evidence" value="ECO:0007669"/>
    <property type="project" value="InterPro"/>
</dbReference>
<feature type="region of interest" description="Disordered" evidence="6">
    <location>
        <begin position="1"/>
        <end position="23"/>
    </location>
</feature>
<sequence length="156" mass="17436">MTPAQATSTTRAPGTGSAPPLEDLTTRANVHDLVVDFYREIVFDELLEPVFDEVAEVDWASHIPRLIDYWCRILFGTKEYVGQVTAVHRHLHSLDAVRPEHCDRWYSMWIAAVDRQGAGPTSDHAKTHAASLMAGMAKHIFGYEWTPPEPGDSPNP</sequence>
<evidence type="ECO:0000256" key="4">
    <source>
        <dbReference type="ARBA" id="ARBA00023004"/>
    </source>
</evidence>
<dbReference type="GO" id="GO:0019825">
    <property type="term" value="F:oxygen binding"/>
    <property type="evidence" value="ECO:0007669"/>
    <property type="project" value="InterPro"/>
</dbReference>
<keyword evidence="3 5" id="KW-0479">Metal-binding</keyword>
<feature type="compositionally biased region" description="Polar residues" evidence="6">
    <location>
        <begin position="1"/>
        <end position="12"/>
    </location>
</feature>
<comment type="caution">
    <text evidence="7">The sequence shown here is derived from an EMBL/GenBank/DDBJ whole genome shotgun (WGS) entry which is preliminary data.</text>
</comment>
<dbReference type="InterPro" id="IPR012292">
    <property type="entry name" value="Globin/Proto"/>
</dbReference>
<dbReference type="STRING" id="1229780.BN381_70130"/>
<name>R4Z6L7_9ACTN</name>
<dbReference type="GO" id="GO:0046872">
    <property type="term" value="F:metal ion binding"/>
    <property type="evidence" value="ECO:0007669"/>
    <property type="project" value="UniProtKB-KW"/>
</dbReference>